<dbReference type="AlphaFoldDB" id="A0A1H7LG62"/>
<dbReference type="STRING" id="407022.SAMN05661044_01664"/>
<dbReference type="EMBL" id="FOAF01000001">
    <property type="protein sequence ID" value="SEK97954.1"/>
    <property type="molecule type" value="Genomic_DNA"/>
</dbReference>
<organism evidence="2 3">
    <name type="scientific">Olivibacter domesticus</name>
    <name type="common">Pseudosphingobacterium domesticum</name>
    <dbReference type="NCBI Taxonomy" id="407022"/>
    <lineage>
        <taxon>Bacteria</taxon>
        <taxon>Pseudomonadati</taxon>
        <taxon>Bacteroidota</taxon>
        <taxon>Sphingobacteriia</taxon>
        <taxon>Sphingobacteriales</taxon>
        <taxon>Sphingobacteriaceae</taxon>
        <taxon>Olivibacter</taxon>
    </lineage>
</organism>
<dbReference type="PANTHER" id="PTHR30203:SF23">
    <property type="entry name" value="OUTER MEMBRANE EFFLUX PROTEIN"/>
    <property type="match status" value="1"/>
</dbReference>
<name>A0A1H7LG62_OLID1</name>
<evidence type="ECO:0000313" key="3">
    <source>
        <dbReference type="Proteomes" id="UP000199421"/>
    </source>
</evidence>
<evidence type="ECO:0000313" key="2">
    <source>
        <dbReference type="EMBL" id="SEK97954.1"/>
    </source>
</evidence>
<sequence length="431" mass="49294">MTAVKQLSFLLTLIIILIYHLSLGTELTDTLSINEKDAEKIFLKNNITLLAEQLQINQADAMILQARAWPNPNLSIDEINFNRNGTSEKIPPLIGNFGRNQQFTVQLEQLIHTANKRKKNIRLETSNKVLAENSFTDILLALKAEFRSELAELTYQQHLKGDLSFQHDVIIKLLKAQSSQFQLGNTSRAEFLRIKALQISINSELNDIDAQINEKQVKLKTLMAVSPSTYIVIQESSDSTEIKRLQSLSVQKLLEDAENNNTQIKLAHNLKDVSTSKLAIEQAKRTPDITFSLNYDRAGSTMFNFFGAGISMDIPLFDRNKGNIKNAIYEIQKDDLKLREKRLHINNQIVEQFQNLQQALGLYNQIDKDYLIELKQIQTAVADNFIKKNLSLLAFLDLFNSFKESKQLYYQAIKDIKIKQNELNYLTGMEL</sequence>
<protein>
    <submittedName>
        <fullName evidence="2">Outer membrane protein, cobalt-zinc-cadmium efflux system</fullName>
    </submittedName>
</protein>
<dbReference type="InterPro" id="IPR010131">
    <property type="entry name" value="MdtP/NodT-like"/>
</dbReference>
<keyword evidence="3" id="KW-1185">Reference proteome</keyword>
<dbReference type="RefSeq" id="WP_093321821.1">
    <property type="nucleotide sequence ID" value="NZ_FOAF01000001.1"/>
</dbReference>
<dbReference type="SUPFAM" id="SSF56954">
    <property type="entry name" value="Outer membrane efflux proteins (OEP)"/>
    <property type="match status" value="1"/>
</dbReference>
<reference evidence="3" key="1">
    <citation type="submission" date="2016-10" db="EMBL/GenBank/DDBJ databases">
        <authorList>
            <person name="Varghese N."/>
            <person name="Submissions S."/>
        </authorList>
    </citation>
    <scope>NUCLEOTIDE SEQUENCE [LARGE SCALE GENOMIC DNA]</scope>
    <source>
        <strain evidence="3">DSM 18733</strain>
    </source>
</reference>
<dbReference type="Gene3D" id="1.20.1600.10">
    <property type="entry name" value="Outer membrane efflux proteins (OEP)"/>
    <property type="match status" value="1"/>
</dbReference>
<dbReference type="InterPro" id="IPR003423">
    <property type="entry name" value="OMP_efflux"/>
</dbReference>
<comment type="similarity">
    <text evidence="1">Belongs to the outer membrane factor (OMF) (TC 1.B.17) family.</text>
</comment>
<dbReference type="GO" id="GO:0015562">
    <property type="term" value="F:efflux transmembrane transporter activity"/>
    <property type="evidence" value="ECO:0007669"/>
    <property type="project" value="InterPro"/>
</dbReference>
<proteinExistence type="inferred from homology"/>
<dbReference type="Proteomes" id="UP000199421">
    <property type="component" value="Unassembled WGS sequence"/>
</dbReference>
<evidence type="ECO:0000256" key="1">
    <source>
        <dbReference type="ARBA" id="ARBA00007613"/>
    </source>
</evidence>
<dbReference type="PANTHER" id="PTHR30203">
    <property type="entry name" value="OUTER MEMBRANE CATION EFFLUX PROTEIN"/>
    <property type="match status" value="1"/>
</dbReference>
<gene>
    <name evidence="2" type="ORF">SAMN05661044_01664</name>
</gene>
<dbReference type="OrthoDB" id="9791261at2"/>
<dbReference type="Pfam" id="PF02321">
    <property type="entry name" value="OEP"/>
    <property type="match status" value="2"/>
</dbReference>
<accession>A0A1H7LG62</accession>